<dbReference type="InterPro" id="IPR049704">
    <property type="entry name" value="Aminotrans_3_PPA_site"/>
</dbReference>
<evidence type="ECO:0000256" key="4">
    <source>
        <dbReference type="ARBA" id="ARBA00022576"/>
    </source>
</evidence>
<dbReference type="InterPro" id="IPR015421">
    <property type="entry name" value="PyrdxlP-dep_Trfase_major"/>
</dbReference>
<protein>
    <recommendedName>
        <fullName evidence="3">ornithine aminotransferase</fullName>
        <ecNumber evidence="3">2.6.1.13</ecNumber>
    </recommendedName>
    <alternativeName>
        <fullName evidence="7">Ornithine--oxo-acid aminotransferase</fullName>
    </alternativeName>
</protein>
<sequence length="418" mass="44285">MSTRPPETAAADGALPADRHIALAERHSAHNYRPLPVVIAEGEGAWVTDVAGRRYLDGLAGYSATNFGHRNPELLAAAHAQLERITLTSRAFHHDRFAPFVTALAGLVGKDRVLPVNTGAEAVETGIKVARKWGYEVKGVPEGRAVIVVAAGNFHGRTTTIVSFSTDPEAYRGFGPPTPGFRVVPYGDAEALAAAIDADTVAVLLEPVQGEAGVIVPPPDYLPRVRDLCTRHNVLFVADEVQSGLGRTGTVRACEHSGVDADVYLFGKALGGGILPVAAAVADAEVLDVIRPGQHGSTFGGNALACAVGTAVVKLLREGPYLDRVRALAPLLRARVEEFVGRGAVAARSIGLWAGVDVDPALADGRELCERLLERGVLVKETHGSTIRFSPPLVVTEEELDWALDQFAAVLAELRARR</sequence>
<dbReference type="Gene3D" id="3.90.1150.10">
    <property type="entry name" value="Aspartate Aminotransferase, domain 1"/>
    <property type="match status" value="1"/>
</dbReference>
<dbReference type="Pfam" id="PF00202">
    <property type="entry name" value="Aminotran_3"/>
    <property type="match status" value="1"/>
</dbReference>
<dbReference type="PIRSF" id="PIRSF000521">
    <property type="entry name" value="Transaminase_4ab_Lys_Orn"/>
    <property type="match status" value="1"/>
</dbReference>
<dbReference type="PANTHER" id="PTHR11986">
    <property type="entry name" value="AMINOTRANSFERASE CLASS III"/>
    <property type="match status" value="1"/>
</dbReference>
<dbReference type="InterPro" id="IPR015424">
    <property type="entry name" value="PyrdxlP-dep_Trfase"/>
</dbReference>
<evidence type="ECO:0000256" key="5">
    <source>
        <dbReference type="ARBA" id="ARBA00022679"/>
    </source>
</evidence>
<evidence type="ECO:0000256" key="8">
    <source>
        <dbReference type="RuleBase" id="RU003560"/>
    </source>
</evidence>
<dbReference type="PANTHER" id="PTHR11986:SF18">
    <property type="entry name" value="ORNITHINE AMINOTRANSFERASE, MITOCHONDRIAL"/>
    <property type="match status" value="1"/>
</dbReference>
<name>A0ABY4L263_THEAE</name>
<evidence type="ECO:0000256" key="3">
    <source>
        <dbReference type="ARBA" id="ARBA00012924"/>
    </source>
</evidence>
<dbReference type="NCBIfam" id="TIGR01885">
    <property type="entry name" value="Orn_aminotrans"/>
    <property type="match status" value="1"/>
</dbReference>
<evidence type="ECO:0000256" key="6">
    <source>
        <dbReference type="ARBA" id="ARBA00022898"/>
    </source>
</evidence>
<dbReference type="PROSITE" id="PS00600">
    <property type="entry name" value="AA_TRANSFER_CLASS_3"/>
    <property type="match status" value="1"/>
</dbReference>
<accession>A0ABY4L263</accession>
<dbReference type="InterPro" id="IPR010164">
    <property type="entry name" value="Orn_aminotrans"/>
</dbReference>
<comment type="cofactor">
    <cofactor evidence="1">
        <name>pyridoxal 5'-phosphate</name>
        <dbReference type="ChEBI" id="CHEBI:597326"/>
    </cofactor>
</comment>
<evidence type="ECO:0000313" key="9">
    <source>
        <dbReference type="EMBL" id="UPT21460.1"/>
    </source>
</evidence>
<dbReference type="GO" id="GO:0004587">
    <property type="term" value="F:ornithine aminotransferase activity"/>
    <property type="evidence" value="ECO:0007669"/>
    <property type="project" value="UniProtKB-EC"/>
</dbReference>
<comment type="pathway">
    <text evidence="2">Amino-acid biosynthesis; L-proline biosynthesis; L-glutamate 5-semialdehyde from L-ornithine: step 1/1.</text>
</comment>
<dbReference type="InterPro" id="IPR005814">
    <property type="entry name" value="Aminotrans_3"/>
</dbReference>
<evidence type="ECO:0000313" key="10">
    <source>
        <dbReference type="Proteomes" id="UP000832041"/>
    </source>
</evidence>
<evidence type="ECO:0000256" key="2">
    <source>
        <dbReference type="ARBA" id="ARBA00004998"/>
    </source>
</evidence>
<dbReference type="EMBL" id="CP051627">
    <property type="protein sequence ID" value="UPT21460.1"/>
    <property type="molecule type" value="Genomic_DNA"/>
</dbReference>
<proteinExistence type="inferred from homology"/>
<keyword evidence="10" id="KW-1185">Reference proteome</keyword>
<dbReference type="EC" id="2.6.1.13" evidence="3"/>
<dbReference type="InterPro" id="IPR015422">
    <property type="entry name" value="PyrdxlP-dep_Trfase_small"/>
</dbReference>
<keyword evidence="5 9" id="KW-0808">Transferase</keyword>
<dbReference type="RefSeq" id="WP_248589939.1">
    <property type="nucleotide sequence ID" value="NZ_BAABEB010000002.1"/>
</dbReference>
<keyword evidence="6 8" id="KW-0663">Pyridoxal phosphate</keyword>
<keyword evidence="4 9" id="KW-0032">Aminotransferase</keyword>
<dbReference type="Gene3D" id="3.40.640.10">
    <property type="entry name" value="Type I PLP-dependent aspartate aminotransferase-like (Major domain)"/>
    <property type="match status" value="1"/>
</dbReference>
<comment type="similarity">
    <text evidence="8">Belongs to the class-III pyridoxal-phosphate-dependent aminotransferase family.</text>
</comment>
<dbReference type="Proteomes" id="UP000832041">
    <property type="component" value="Chromosome"/>
</dbReference>
<reference evidence="9 10" key="1">
    <citation type="submission" date="2020-04" db="EMBL/GenBank/DDBJ databases">
        <title>Thermobifida alba genome sequencing and assembly.</title>
        <authorList>
            <person name="Luzics S."/>
            <person name="Horvath B."/>
            <person name="Nagy I."/>
            <person name="Toth A."/>
            <person name="Nagy I."/>
            <person name="Kukolya J."/>
        </authorList>
    </citation>
    <scope>NUCLEOTIDE SEQUENCE [LARGE SCALE GENOMIC DNA]</scope>
    <source>
        <strain evidence="9 10">DSM 43795</strain>
    </source>
</reference>
<dbReference type="CDD" id="cd00610">
    <property type="entry name" value="OAT_like"/>
    <property type="match status" value="1"/>
</dbReference>
<evidence type="ECO:0000256" key="7">
    <source>
        <dbReference type="ARBA" id="ARBA00030587"/>
    </source>
</evidence>
<evidence type="ECO:0000256" key="1">
    <source>
        <dbReference type="ARBA" id="ARBA00001933"/>
    </source>
</evidence>
<dbReference type="InterPro" id="IPR050103">
    <property type="entry name" value="Class-III_PLP-dep_AT"/>
</dbReference>
<organism evidence="9 10">
    <name type="scientific">Thermobifida alba</name>
    <name type="common">Thermomonospora alba</name>
    <dbReference type="NCBI Taxonomy" id="53522"/>
    <lineage>
        <taxon>Bacteria</taxon>
        <taxon>Bacillati</taxon>
        <taxon>Actinomycetota</taxon>
        <taxon>Actinomycetes</taxon>
        <taxon>Streptosporangiales</taxon>
        <taxon>Nocardiopsidaceae</taxon>
        <taxon>Thermobifida</taxon>
    </lineage>
</organism>
<dbReference type="SUPFAM" id="SSF53383">
    <property type="entry name" value="PLP-dependent transferases"/>
    <property type="match status" value="1"/>
</dbReference>
<gene>
    <name evidence="9" type="primary">rocD</name>
    <name evidence="9" type="ORF">FOF52_11310</name>
</gene>